<reference evidence="1" key="1">
    <citation type="submission" date="2015-04" db="EMBL/GenBank/DDBJ databases">
        <title>The genome sequence of the plant pathogenic Rhizarian Plasmodiophora brassicae reveals insights in its biotrophic life cycle and the origin of chitin synthesis.</title>
        <authorList>
            <person name="Schwelm A."/>
            <person name="Fogelqvist J."/>
            <person name="Knaust A."/>
            <person name="Julke S."/>
            <person name="Lilja T."/>
            <person name="Dhandapani V."/>
            <person name="Bonilla-Rosso G."/>
            <person name="Karlsson M."/>
            <person name="Shevchenko A."/>
            <person name="Choi S.R."/>
            <person name="Kim H.G."/>
            <person name="Park J.Y."/>
            <person name="Lim Y.P."/>
            <person name="Ludwig-Muller J."/>
            <person name="Dixelius C."/>
        </authorList>
    </citation>
    <scope>NUCLEOTIDE SEQUENCE</scope>
    <source>
        <tissue evidence="1">Potato root galls</tissue>
    </source>
</reference>
<evidence type="ECO:0000313" key="1">
    <source>
        <dbReference type="EMBL" id="CRZ06304.1"/>
    </source>
</evidence>
<accession>A0A0H5RCS9</accession>
<dbReference type="EMBL" id="HACM01005862">
    <property type="protein sequence ID" value="CRZ06304.1"/>
    <property type="molecule type" value="Transcribed_RNA"/>
</dbReference>
<organism evidence="1">
    <name type="scientific">Spongospora subterranea</name>
    <dbReference type="NCBI Taxonomy" id="70186"/>
    <lineage>
        <taxon>Eukaryota</taxon>
        <taxon>Sar</taxon>
        <taxon>Rhizaria</taxon>
        <taxon>Endomyxa</taxon>
        <taxon>Phytomyxea</taxon>
        <taxon>Plasmodiophorida</taxon>
        <taxon>Plasmodiophoridae</taxon>
        <taxon>Spongospora</taxon>
    </lineage>
</organism>
<proteinExistence type="predicted"/>
<sequence>MSNVSTQPEVKILSLPPVARIQPTIQQTISNTLNFEATSHCPDMYIFVTPKFYNYNHLLTSTVSSLLKHMLGPRAFLHQGNRILYSPNHLIYQIGGSSIFLP</sequence>
<protein>
    <submittedName>
        <fullName evidence="1">Uncharacterized protein</fullName>
    </submittedName>
</protein>
<name>A0A0H5RCS9_9EUKA</name>
<dbReference type="AlphaFoldDB" id="A0A0H5RCS9"/>